<dbReference type="Proteomes" id="UP000535020">
    <property type="component" value="Unassembled WGS sequence"/>
</dbReference>
<accession>A0A7Y8Y292</accession>
<keyword evidence="2" id="KW-1185">Reference proteome</keyword>
<proteinExistence type="predicted"/>
<evidence type="ECO:0000313" key="2">
    <source>
        <dbReference type="Proteomes" id="UP000535020"/>
    </source>
</evidence>
<comment type="caution">
    <text evidence="1">The sequence shown here is derived from an EMBL/GenBank/DDBJ whole genome shotgun (WGS) entry which is preliminary data.</text>
</comment>
<evidence type="ECO:0000313" key="1">
    <source>
        <dbReference type="EMBL" id="NYA71187.1"/>
    </source>
</evidence>
<name>A0A7Y8Y292_9FLAO</name>
<sequence>MSDFFDHYLITRFNLRNPEWAVTKNNESLLTDEWMEDRLWLFRNFCFPSVAAQSTKNFKWLIYFDTTTPEKYKSEIEKLVAGHDNILVFYIDGMGNFYPEIQKYISEHSNEKPFLITSRIDNDDTIHKDFIAEIQKQFKQQEYRVIDVIKGYSLQVKPTVMLGKKEHIFNPFISLIEKNENPQTIWSNDHNIWKKERRITQVTHKRLWIAVIHEKNKVNNFNGYDNVKWDKLKVDFIVSDEISKFISENLIPHREWLKLSLKNKWIVKYKVLSKTIKKALGIYKFK</sequence>
<reference evidence="1 2" key="1">
    <citation type="submission" date="2020-07" db="EMBL/GenBank/DDBJ databases">
        <authorList>
            <person name="Sun Q."/>
        </authorList>
    </citation>
    <scope>NUCLEOTIDE SEQUENCE [LARGE SCALE GENOMIC DNA]</scope>
    <source>
        <strain evidence="1 2">MAH-1</strain>
    </source>
</reference>
<gene>
    <name evidence="1" type="ORF">HZF10_09675</name>
</gene>
<dbReference type="RefSeq" id="WP_176005988.1">
    <property type="nucleotide sequence ID" value="NZ_JABWMI010000010.1"/>
</dbReference>
<dbReference type="AlphaFoldDB" id="A0A7Y8Y292"/>
<dbReference type="Pfam" id="PF11316">
    <property type="entry name" value="Rhamno_transf"/>
    <property type="match status" value="1"/>
</dbReference>
<protein>
    <recommendedName>
        <fullName evidence="3">Rhamnosyl transferase</fullName>
    </recommendedName>
</protein>
<evidence type="ECO:0008006" key="3">
    <source>
        <dbReference type="Google" id="ProtNLM"/>
    </source>
</evidence>
<dbReference type="EMBL" id="JACBJI010000003">
    <property type="protein sequence ID" value="NYA71187.1"/>
    <property type="molecule type" value="Genomic_DNA"/>
</dbReference>
<organism evidence="1 2">
    <name type="scientific">Flavobacterium agri</name>
    <dbReference type="NCBI Taxonomy" id="2743471"/>
    <lineage>
        <taxon>Bacteria</taxon>
        <taxon>Pseudomonadati</taxon>
        <taxon>Bacteroidota</taxon>
        <taxon>Flavobacteriia</taxon>
        <taxon>Flavobacteriales</taxon>
        <taxon>Flavobacteriaceae</taxon>
        <taxon>Flavobacterium</taxon>
    </lineage>
</organism>
<dbReference type="InterPro" id="IPR021466">
    <property type="entry name" value="Put_rhamnosyl_transferase"/>
</dbReference>